<proteinExistence type="predicted"/>
<evidence type="ECO:0000256" key="3">
    <source>
        <dbReference type="SAM" id="SignalP"/>
    </source>
</evidence>
<dbReference type="RefSeq" id="XP_052738447.1">
    <property type="nucleotide sequence ID" value="XM_052882487.1"/>
</dbReference>
<evidence type="ECO:0000256" key="2">
    <source>
        <dbReference type="SAM" id="Phobius"/>
    </source>
</evidence>
<gene>
    <name evidence="5" type="primary">LOC128198231</name>
</gene>
<name>A0ABM3LHC1_BICAN</name>
<dbReference type="Proteomes" id="UP001652582">
    <property type="component" value="Chromosome 1"/>
</dbReference>
<dbReference type="Pfam" id="PF12259">
    <property type="entry name" value="Baculo_F"/>
    <property type="match status" value="1"/>
</dbReference>
<feature type="chain" id="PRO_5046374300" evidence="3">
    <location>
        <begin position="17"/>
        <end position="638"/>
    </location>
</feature>
<evidence type="ECO:0000313" key="4">
    <source>
        <dbReference type="Proteomes" id="UP001652582"/>
    </source>
</evidence>
<keyword evidence="2" id="KW-0812">Transmembrane</keyword>
<keyword evidence="3" id="KW-0732">Signal</keyword>
<dbReference type="GeneID" id="128198231"/>
<organism evidence="4 5">
    <name type="scientific">Bicyclus anynana</name>
    <name type="common">Squinting bush brown butterfly</name>
    <dbReference type="NCBI Taxonomy" id="110368"/>
    <lineage>
        <taxon>Eukaryota</taxon>
        <taxon>Metazoa</taxon>
        <taxon>Ecdysozoa</taxon>
        <taxon>Arthropoda</taxon>
        <taxon>Hexapoda</taxon>
        <taxon>Insecta</taxon>
        <taxon>Pterygota</taxon>
        <taxon>Neoptera</taxon>
        <taxon>Endopterygota</taxon>
        <taxon>Lepidoptera</taxon>
        <taxon>Glossata</taxon>
        <taxon>Ditrysia</taxon>
        <taxon>Papilionoidea</taxon>
        <taxon>Nymphalidae</taxon>
        <taxon>Satyrinae</taxon>
        <taxon>Satyrini</taxon>
        <taxon>Mycalesina</taxon>
        <taxon>Bicyclus</taxon>
    </lineage>
</organism>
<feature type="region of interest" description="Disordered" evidence="1">
    <location>
        <begin position="618"/>
        <end position="638"/>
    </location>
</feature>
<reference evidence="5" key="2">
    <citation type="submission" date="2025-08" db="UniProtKB">
        <authorList>
            <consortium name="RefSeq"/>
        </authorList>
    </citation>
    <scope>IDENTIFICATION</scope>
</reference>
<feature type="signal peptide" evidence="3">
    <location>
        <begin position="1"/>
        <end position="16"/>
    </location>
</feature>
<evidence type="ECO:0000313" key="5">
    <source>
        <dbReference type="RefSeq" id="XP_052738447.1"/>
    </source>
</evidence>
<reference evidence="4" key="1">
    <citation type="submission" date="2025-05" db="UniProtKB">
        <authorList>
            <consortium name="RefSeq"/>
        </authorList>
    </citation>
    <scope>NUCLEOTIDE SEQUENCE [LARGE SCALE GENOMIC DNA]</scope>
</reference>
<dbReference type="InterPro" id="IPR022048">
    <property type="entry name" value="Envelope_fusion-like"/>
</dbReference>
<accession>A0ABM3LHC1</accession>
<keyword evidence="4" id="KW-1185">Reference proteome</keyword>
<keyword evidence="2" id="KW-1133">Transmembrane helix</keyword>
<evidence type="ECO:0000256" key="1">
    <source>
        <dbReference type="SAM" id="MobiDB-lite"/>
    </source>
</evidence>
<keyword evidence="2" id="KW-0472">Membrane</keyword>
<feature type="transmembrane region" description="Helical" evidence="2">
    <location>
        <begin position="545"/>
        <end position="566"/>
    </location>
</feature>
<protein>
    <submittedName>
        <fullName evidence="5">Uncharacterized protein LOC128198231</fullName>
    </submittedName>
</protein>
<sequence length="638" mass="72498">MTPILVLLVIAPGTIATTELITPIVDSPGLYFDNLGILKYYNNFWNIITFTDLSYIKPHVENIKNVIYTVKETCHSYKSAKIQSDCSNTLSPLEILLKNVENNYQSLSHLTQEKGRSKRSSWFGFGGPILKQLFGSLDEDDAQIFTNAINAIQDDQRHLASLMKENIHVISSTISTFNNTIQKLNENEQILNSNIEKLDKILDNVLQTTNKLEASSHLTMTFSALESSLMTLNFNLKDIIDEILFGKQNIVHPSILSPMQLYNELNSNKNKVPQNFPLPLNLENMHTLLDISQISSFITDSKIVFVVKIPLVLLQEYNLYHVYALPTAHDINNPHSFAMINPTAKFLAITDDKLLYTMTDSISDCKTLTNNYRLCKLGNVHSSVANPTCEVQILSAYINKIPDTCDYKNVISDIDVWQTISNNKWIYVQSNIAKLSVKCNNSINDYDIIGTGILKLPKGCTAFHKLLQFSPSVEYETALYMPTPNFNIINDDCCSRKKINSTLPYLTPIKLSHINLDSLHYVTHRLNQVNDEIEKIENQPYHIKYGSYFSVCTTLVSLIVLCYISFKMYKKCCNRRKRNNSLDSSSGCCIQIFNSCYTKPNQNIQAINTSSDYETHNRAFESNSSSENSPTFLRRNLH</sequence>
<feature type="compositionally biased region" description="Polar residues" evidence="1">
    <location>
        <begin position="620"/>
        <end position="631"/>
    </location>
</feature>